<name>A0A7W8C4C3_9BACT</name>
<sequence length="158" mass="16261">MGVEIYENPAGSSGGSAEGASEGRQPLTGPFCRPPRRRPNNINGKAPCPQGTTHISQKTNSKFSASPHPAHQTPPAHTQRNSAMALRGAQGDHPTEGREAPEAKTAQPSRNDGIWKAREGLLGEVEIYESPAGSSGGSAEGGLGGAAAPNRPLLPRAA</sequence>
<dbReference type="EMBL" id="JACHGO010000006">
    <property type="protein sequence ID" value="MBB5144059.1"/>
    <property type="molecule type" value="Genomic_DNA"/>
</dbReference>
<protein>
    <submittedName>
        <fullName evidence="2">Uncharacterized protein</fullName>
    </submittedName>
</protein>
<feature type="compositionally biased region" description="Gly residues" evidence="1">
    <location>
        <begin position="134"/>
        <end position="145"/>
    </location>
</feature>
<accession>A0A7W8C4C3</accession>
<evidence type="ECO:0000256" key="1">
    <source>
        <dbReference type="SAM" id="MobiDB-lite"/>
    </source>
</evidence>
<dbReference type="Proteomes" id="UP000539075">
    <property type="component" value="Unassembled WGS sequence"/>
</dbReference>
<gene>
    <name evidence="2" type="ORF">HNQ38_002167</name>
</gene>
<feature type="region of interest" description="Disordered" evidence="1">
    <location>
        <begin position="1"/>
        <end position="158"/>
    </location>
</feature>
<proteinExistence type="predicted"/>
<comment type="caution">
    <text evidence="2">The sequence shown here is derived from an EMBL/GenBank/DDBJ whole genome shotgun (WGS) entry which is preliminary data.</text>
</comment>
<dbReference type="AlphaFoldDB" id="A0A7W8C4C3"/>
<feature type="compositionally biased region" description="Polar residues" evidence="1">
    <location>
        <begin position="50"/>
        <end position="63"/>
    </location>
</feature>
<reference evidence="2 3" key="1">
    <citation type="submission" date="2020-08" db="EMBL/GenBank/DDBJ databases">
        <title>Genomic Encyclopedia of Type Strains, Phase IV (KMG-IV): sequencing the most valuable type-strain genomes for metagenomic binning, comparative biology and taxonomic classification.</title>
        <authorList>
            <person name="Goeker M."/>
        </authorList>
    </citation>
    <scope>NUCLEOTIDE SEQUENCE [LARGE SCALE GENOMIC DNA]</scope>
    <source>
        <strain evidence="2 3">DSM 11275</strain>
    </source>
</reference>
<feature type="compositionally biased region" description="Basic and acidic residues" evidence="1">
    <location>
        <begin position="93"/>
        <end position="102"/>
    </location>
</feature>
<evidence type="ECO:0000313" key="2">
    <source>
        <dbReference type="EMBL" id="MBB5144059.1"/>
    </source>
</evidence>
<feature type="compositionally biased region" description="Low complexity" evidence="1">
    <location>
        <begin position="146"/>
        <end position="158"/>
    </location>
</feature>
<feature type="compositionally biased region" description="Low complexity" evidence="1">
    <location>
        <begin position="64"/>
        <end position="79"/>
    </location>
</feature>
<organism evidence="2 3">
    <name type="scientific">Desulfovibrio intestinalis</name>
    <dbReference type="NCBI Taxonomy" id="58621"/>
    <lineage>
        <taxon>Bacteria</taxon>
        <taxon>Pseudomonadati</taxon>
        <taxon>Thermodesulfobacteriota</taxon>
        <taxon>Desulfovibrionia</taxon>
        <taxon>Desulfovibrionales</taxon>
        <taxon>Desulfovibrionaceae</taxon>
        <taxon>Desulfovibrio</taxon>
    </lineage>
</organism>
<keyword evidence="3" id="KW-1185">Reference proteome</keyword>
<evidence type="ECO:0000313" key="3">
    <source>
        <dbReference type="Proteomes" id="UP000539075"/>
    </source>
</evidence>